<dbReference type="PROSITE" id="PS50217">
    <property type="entry name" value="BZIP"/>
    <property type="match status" value="1"/>
</dbReference>
<dbReference type="SMART" id="SM00338">
    <property type="entry name" value="BRLZ"/>
    <property type="match status" value="1"/>
</dbReference>
<dbReference type="Pfam" id="PF00170">
    <property type="entry name" value="bZIP_1"/>
    <property type="match status" value="1"/>
</dbReference>
<evidence type="ECO:0000313" key="10">
    <source>
        <dbReference type="Proteomes" id="UP000326939"/>
    </source>
</evidence>
<feature type="region of interest" description="Disordered" evidence="7">
    <location>
        <begin position="134"/>
        <end position="193"/>
    </location>
</feature>
<comment type="caution">
    <text evidence="9">The sequence shown here is derived from an EMBL/GenBank/DDBJ whole genome shotgun (WGS) entry which is preliminary data.</text>
</comment>
<dbReference type="Proteomes" id="UP000326939">
    <property type="component" value="Chromosome 9"/>
</dbReference>
<evidence type="ECO:0000313" key="9">
    <source>
        <dbReference type="EMBL" id="KAB5541509.1"/>
    </source>
</evidence>
<dbReference type="GO" id="GO:0003700">
    <property type="term" value="F:DNA-binding transcription factor activity"/>
    <property type="evidence" value="ECO:0007669"/>
    <property type="project" value="InterPro"/>
</dbReference>
<dbReference type="GO" id="GO:0003677">
    <property type="term" value="F:DNA binding"/>
    <property type="evidence" value="ECO:0007669"/>
    <property type="project" value="UniProtKB-KW"/>
</dbReference>
<keyword evidence="4" id="KW-0804">Transcription</keyword>
<reference evidence="10" key="1">
    <citation type="journal article" date="2019" name="Gigascience">
        <title>De novo genome assembly of the endangered Acer yangbiense, a plant species with extremely small populations endemic to Yunnan Province, China.</title>
        <authorList>
            <person name="Yang J."/>
            <person name="Wariss H.M."/>
            <person name="Tao L."/>
            <person name="Zhang R."/>
            <person name="Yun Q."/>
            <person name="Hollingsworth P."/>
            <person name="Dao Z."/>
            <person name="Luo G."/>
            <person name="Guo H."/>
            <person name="Ma Y."/>
            <person name="Sun W."/>
        </authorList>
    </citation>
    <scope>NUCLEOTIDE SEQUENCE [LARGE SCALE GENOMIC DNA]</scope>
    <source>
        <strain evidence="10">cv. br00</strain>
    </source>
</reference>
<accession>A0A5N5LFK0</accession>
<feature type="region of interest" description="Disordered" evidence="7">
    <location>
        <begin position="659"/>
        <end position="708"/>
    </location>
</feature>
<evidence type="ECO:0000256" key="1">
    <source>
        <dbReference type="ARBA" id="ARBA00004123"/>
    </source>
</evidence>
<evidence type="ECO:0000256" key="6">
    <source>
        <dbReference type="SAM" id="Coils"/>
    </source>
</evidence>
<feature type="compositionally biased region" description="Basic and acidic residues" evidence="7">
    <location>
        <begin position="282"/>
        <end position="296"/>
    </location>
</feature>
<feature type="compositionally biased region" description="Polar residues" evidence="7">
    <location>
        <begin position="698"/>
        <end position="708"/>
    </location>
</feature>
<feature type="compositionally biased region" description="Polar residues" evidence="7">
    <location>
        <begin position="384"/>
        <end position="393"/>
    </location>
</feature>
<dbReference type="CDD" id="cd14703">
    <property type="entry name" value="bZIP_plant_RF2"/>
    <property type="match status" value="1"/>
</dbReference>
<dbReference type="InterPro" id="IPR004827">
    <property type="entry name" value="bZIP"/>
</dbReference>
<dbReference type="Gene3D" id="1.20.5.170">
    <property type="match status" value="1"/>
</dbReference>
<dbReference type="SUPFAM" id="SSF57959">
    <property type="entry name" value="Leucine zipper domain"/>
    <property type="match status" value="1"/>
</dbReference>
<feature type="region of interest" description="Disordered" evidence="7">
    <location>
        <begin position="216"/>
        <end position="235"/>
    </location>
</feature>
<evidence type="ECO:0000256" key="2">
    <source>
        <dbReference type="ARBA" id="ARBA00023015"/>
    </source>
</evidence>
<feature type="domain" description="BZIP" evidence="8">
    <location>
        <begin position="427"/>
        <end position="490"/>
    </location>
</feature>
<dbReference type="InterPro" id="IPR046347">
    <property type="entry name" value="bZIP_sf"/>
</dbReference>
<keyword evidence="2" id="KW-0805">Transcription regulation</keyword>
<comment type="subcellular location">
    <subcellularLocation>
        <location evidence="1">Nucleus</location>
    </subcellularLocation>
</comment>
<evidence type="ECO:0000256" key="4">
    <source>
        <dbReference type="ARBA" id="ARBA00023163"/>
    </source>
</evidence>
<gene>
    <name evidence="9" type="ORF">DKX38_014483</name>
</gene>
<dbReference type="InterPro" id="IPR044759">
    <property type="entry name" value="bZIP_RF2"/>
</dbReference>
<dbReference type="FunFam" id="1.20.5.170:FF:000009">
    <property type="entry name" value="probable transcription factor PosF21"/>
    <property type="match status" value="1"/>
</dbReference>
<keyword evidence="6" id="KW-0175">Coiled coil</keyword>
<protein>
    <recommendedName>
        <fullName evidence="8">BZIP domain-containing protein</fullName>
    </recommendedName>
</protein>
<organism evidence="9 10">
    <name type="scientific">Salix brachista</name>
    <dbReference type="NCBI Taxonomy" id="2182728"/>
    <lineage>
        <taxon>Eukaryota</taxon>
        <taxon>Viridiplantae</taxon>
        <taxon>Streptophyta</taxon>
        <taxon>Embryophyta</taxon>
        <taxon>Tracheophyta</taxon>
        <taxon>Spermatophyta</taxon>
        <taxon>Magnoliopsida</taxon>
        <taxon>eudicotyledons</taxon>
        <taxon>Gunneridae</taxon>
        <taxon>Pentapetalae</taxon>
        <taxon>rosids</taxon>
        <taxon>fabids</taxon>
        <taxon>Malpighiales</taxon>
        <taxon>Salicaceae</taxon>
        <taxon>Saliceae</taxon>
        <taxon>Salix</taxon>
    </lineage>
</organism>
<dbReference type="EMBL" id="VDCV01000009">
    <property type="protein sequence ID" value="KAB5541509.1"/>
    <property type="molecule type" value="Genomic_DNA"/>
</dbReference>
<dbReference type="GO" id="GO:0005634">
    <property type="term" value="C:nucleus"/>
    <property type="evidence" value="ECO:0007669"/>
    <property type="project" value="UniProtKB-SubCell"/>
</dbReference>
<feature type="compositionally biased region" description="Low complexity" evidence="7">
    <location>
        <begin position="660"/>
        <end position="697"/>
    </location>
</feature>
<feature type="region of interest" description="Disordered" evidence="7">
    <location>
        <begin position="276"/>
        <end position="395"/>
    </location>
</feature>
<dbReference type="AlphaFoldDB" id="A0A5N5LFK0"/>
<feature type="compositionally biased region" description="Polar residues" evidence="7">
    <location>
        <begin position="10"/>
        <end position="27"/>
    </location>
</feature>
<feature type="compositionally biased region" description="Polar residues" evidence="7">
    <location>
        <begin position="298"/>
        <end position="321"/>
    </location>
</feature>
<evidence type="ECO:0000256" key="5">
    <source>
        <dbReference type="ARBA" id="ARBA00023242"/>
    </source>
</evidence>
<evidence type="ECO:0000256" key="3">
    <source>
        <dbReference type="ARBA" id="ARBA00023125"/>
    </source>
</evidence>
<keyword evidence="5" id="KW-0539">Nucleus</keyword>
<feature type="compositionally biased region" description="Polar residues" evidence="7">
    <location>
        <begin position="138"/>
        <end position="152"/>
    </location>
</feature>
<evidence type="ECO:0000256" key="7">
    <source>
        <dbReference type="SAM" id="MobiDB-lite"/>
    </source>
</evidence>
<proteinExistence type="predicted"/>
<dbReference type="PANTHER" id="PTHR13690">
    <property type="entry name" value="TRANSCRIPTION FACTOR POSF21-RELATED"/>
    <property type="match status" value="1"/>
</dbReference>
<feature type="coiled-coil region" evidence="6">
    <location>
        <begin position="445"/>
        <end position="500"/>
    </location>
</feature>
<evidence type="ECO:0000259" key="8">
    <source>
        <dbReference type="PROSITE" id="PS50217"/>
    </source>
</evidence>
<dbReference type="PANTHER" id="PTHR13690:SF80">
    <property type="entry name" value="BZIP TRANSCRIPTION FACTOR FAMILY PROTEIN-RELATED"/>
    <property type="match status" value="1"/>
</dbReference>
<keyword evidence="3" id="KW-0238">DNA-binding</keyword>
<keyword evidence="10" id="KW-1185">Reference proteome</keyword>
<feature type="compositionally biased region" description="Basic and acidic residues" evidence="7">
    <location>
        <begin position="333"/>
        <end position="344"/>
    </location>
</feature>
<sequence length="708" mass="77558">MGDTEDANSEMIQRLQSSFGTTQSSSATMSKQPFSLINQLDVSQLNLNQTQLRARHFANFYQNSSGDSNKRVGIPPSHPNQIPPISPYSQIPVSRPANQQMGAQNFSMGPTHSRSLSQPSSFFCLDSLPPLSPAPFRDSSSPTVSDPISTDVSMEDKDGSSHSFLPPSPFNRGNAPRVGESLPPRKAHRRSNSDIPFGFSNVLQCSPPLIPLRGSGGLERSLSGRENPAMAKPAQLVKKEWERGGESIAEGTGERKSEGDVDDLFSAYMNLDNIDALNSSGTDEKNGNENREDLDSRASGTKTNGGDSSDNEAESSVNESGGSVPRGGFSSSTEKREGIKRSAGRDIAPTSRHCRSVSMDSFMGKLNFGDESPKLPPSPGTRPGQLSPTNSMDGNAFSLEFGNGEFSGAELKKIMANEKLAEIASADPKRAKRILANRQSAARSKERKMRYISELEHKVQTLQTEATTLSAQLTLLQRDSVGLTNQNNELKFRLQAMEQQAQLRDGMDSPTMVSYHFCSCIYCRFHWHKNRVNTCCVNALCVVCANSMQTSVQRHAYTQTHIHVCISAVTCSALCKCMFFEEKNLSDAGVLCFSLRCSELGLMVNNHMLLNMYLLVYALNEALTGEVRRLKIATAERGGDSDPSKGSVQQQHSVNPQMFLQQPRPQLNRHQLQQQQASASQINMQQQQASQQQPQQNGSATMKSDSNQ</sequence>
<feature type="region of interest" description="Disordered" evidence="7">
    <location>
        <begin position="1"/>
        <end position="27"/>
    </location>
</feature>
<name>A0A5N5LFK0_9ROSI</name>